<evidence type="ECO:0000256" key="2">
    <source>
        <dbReference type="ARBA" id="ARBA00022448"/>
    </source>
</evidence>
<dbReference type="Proteomes" id="UP001140172">
    <property type="component" value="Unassembled WGS sequence"/>
</dbReference>
<dbReference type="InterPro" id="IPR023395">
    <property type="entry name" value="MCP_dom_sf"/>
</dbReference>
<feature type="repeat" description="Solcar" evidence="8">
    <location>
        <begin position="192"/>
        <end position="284"/>
    </location>
</feature>
<organism evidence="12 13">
    <name type="scientific">Coemansia interrupta</name>
    <dbReference type="NCBI Taxonomy" id="1126814"/>
    <lineage>
        <taxon>Eukaryota</taxon>
        <taxon>Fungi</taxon>
        <taxon>Fungi incertae sedis</taxon>
        <taxon>Zoopagomycota</taxon>
        <taxon>Kickxellomycotina</taxon>
        <taxon>Kickxellomycetes</taxon>
        <taxon>Kickxellales</taxon>
        <taxon>Kickxellaceae</taxon>
        <taxon>Coemansia</taxon>
    </lineage>
</organism>
<evidence type="ECO:0000313" key="12">
    <source>
        <dbReference type="EMBL" id="KAJ2785502.1"/>
    </source>
</evidence>
<gene>
    <name evidence="12" type="primary">LEU5</name>
    <name evidence="12" type="ORF">GGI15_001896</name>
</gene>
<dbReference type="GO" id="GO:0055085">
    <property type="term" value="P:transmembrane transport"/>
    <property type="evidence" value="ECO:0007669"/>
    <property type="project" value="InterPro"/>
</dbReference>
<keyword evidence="6" id="KW-0496">Mitochondrion</keyword>
<keyword evidence="5 11" id="KW-1133">Transmembrane helix</keyword>
<accession>A0A9W8LKI9</accession>
<comment type="subcellular location">
    <subcellularLocation>
        <location evidence="1">Mitochondrion membrane</location>
        <topology evidence="1">Multi-pass membrane protein</topology>
    </subcellularLocation>
</comment>
<dbReference type="PROSITE" id="PS50920">
    <property type="entry name" value="SOLCAR"/>
    <property type="match status" value="3"/>
</dbReference>
<dbReference type="SUPFAM" id="SSF103506">
    <property type="entry name" value="Mitochondrial carrier"/>
    <property type="match status" value="1"/>
</dbReference>
<evidence type="ECO:0000256" key="11">
    <source>
        <dbReference type="SAM" id="Phobius"/>
    </source>
</evidence>
<evidence type="ECO:0000256" key="5">
    <source>
        <dbReference type="ARBA" id="ARBA00022989"/>
    </source>
</evidence>
<sequence length="403" mass="44548">MTPTAPSLSAKSSHAHVLDKGPTDIDVKDAGFALEAISSPEAAEAALASRSASENTAYAFKTWMIGGIAGCTGKYTLGSAHHADEEDERGIDVDHLLNRSRLYVYHPTIAKTVVAPLDRVKILFQTHNAKFVKYTGTHFGLFKAGAAIYREYGVRGLFQGHSMQLARIFPYAAIKFMTYEQLKIALGRRISDHHVRNFLAGALCGIVSVAASYPLDMIRVRMAYITPTSGVPAERVRTVAKMIYNEPAYRFGILNFFRGFPLSIMGIIPYGGVSFLTHEYFTSMARSRFANVASKPPDQQTRGRRRKVRELKSWAELASGGLSGIFAQTASYPFELIRRRMQIAGAHDPTTRGNAARVIREIWNASGVRGFFVGLTIGYVKVVPMFAVSFFTYEKLKALLDIE</sequence>
<dbReference type="InterPro" id="IPR018108">
    <property type="entry name" value="MCP_transmembrane"/>
</dbReference>
<keyword evidence="3 8" id="KW-0812">Transmembrane</keyword>
<evidence type="ECO:0000256" key="8">
    <source>
        <dbReference type="PROSITE-ProRule" id="PRU00282"/>
    </source>
</evidence>
<dbReference type="EMBL" id="JANBUM010000086">
    <property type="protein sequence ID" value="KAJ2785502.1"/>
    <property type="molecule type" value="Genomic_DNA"/>
</dbReference>
<keyword evidence="4" id="KW-0677">Repeat</keyword>
<feature type="region of interest" description="Disordered" evidence="10">
    <location>
        <begin position="1"/>
        <end position="22"/>
    </location>
</feature>
<name>A0A9W8LKI9_9FUNG</name>
<keyword evidence="7 8" id="KW-0472">Membrane</keyword>
<dbReference type="InterPro" id="IPR002067">
    <property type="entry name" value="MCP"/>
</dbReference>
<evidence type="ECO:0000256" key="4">
    <source>
        <dbReference type="ARBA" id="ARBA00022737"/>
    </source>
</evidence>
<evidence type="ECO:0000256" key="6">
    <source>
        <dbReference type="ARBA" id="ARBA00023128"/>
    </source>
</evidence>
<proteinExistence type="inferred from homology"/>
<evidence type="ECO:0000313" key="13">
    <source>
        <dbReference type="Proteomes" id="UP001140172"/>
    </source>
</evidence>
<comment type="caution">
    <text evidence="12">The sequence shown here is derived from an EMBL/GenBank/DDBJ whole genome shotgun (WGS) entry which is preliminary data.</text>
</comment>
<evidence type="ECO:0000256" key="10">
    <source>
        <dbReference type="SAM" id="MobiDB-lite"/>
    </source>
</evidence>
<keyword evidence="2 9" id="KW-0813">Transport</keyword>
<feature type="repeat" description="Solcar" evidence="8">
    <location>
        <begin position="94"/>
        <end position="185"/>
    </location>
</feature>
<protein>
    <submittedName>
        <fullName evidence="12">Coenzyme A transporter</fullName>
    </submittedName>
</protein>
<feature type="repeat" description="Solcar" evidence="8">
    <location>
        <begin position="311"/>
        <end position="399"/>
    </location>
</feature>
<feature type="compositionally biased region" description="Polar residues" evidence="10">
    <location>
        <begin position="1"/>
        <end position="12"/>
    </location>
</feature>
<evidence type="ECO:0000256" key="1">
    <source>
        <dbReference type="ARBA" id="ARBA00004225"/>
    </source>
</evidence>
<dbReference type="GO" id="GO:0031966">
    <property type="term" value="C:mitochondrial membrane"/>
    <property type="evidence" value="ECO:0007669"/>
    <property type="project" value="UniProtKB-SubCell"/>
</dbReference>
<reference evidence="12" key="1">
    <citation type="submission" date="2022-07" db="EMBL/GenBank/DDBJ databases">
        <title>Phylogenomic reconstructions and comparative analyses of Kickxellomycotina fungi.</title>
        <authorList>
            <person name="Reynolds N.K."/>
            <person name="Stajich J.E."/>
            <person name="Barry K."/>
            <person name="Grigoriev I.V."/>
            <person name="Crous P."/>
            <person name="Smith M.E."/>
        </authorList>
    </citation>
    <scope>NUCLEOTIDE SEQUENCE</scope>
    <source>
        <strain evidence="12">BCRC 34489</strain>
    </source>
</reference>
<feature type="transmembrane region" description="Helical" evidence="11">
    <location>
        <begin position="371"/>
        <end position="393"/>
    </location>
</feature>
<keyword evidence="13" id="KW-1185">Reference proteome</keyword>
<evidence type="ECO:0000256" key="7">
    <source>
        <dbReference type="ARBA" id="ARBA00023136"/>
    </source>
</evidence>
<evidence type="ECO:0000256" key="3">
    <source>
        <dbReference type="ARBA" id="ARBA00022692"/>
    </source>
</evidence>
<dbReference type="AlphaFoldDB" id="A0A9W8LKI9"/>
<dbReference type="OrthoDB" id="270584at2759"/>
<evidence type="ECO:0000256" key="9">
    <source>
        <dbReference type="RuleBase" id="RU000488"/>
    </source>
</evidence>
<dbReference type="PANTHER" id="PTHR24089">
    <property type="entry name" value="SOLUTE CARRIER FAMILY 25"/>
    <property type="match status" value="1"/>
</dbReference>
<dbReference type="PRINTS" id="PR00926">
    <property type="entry name" value="MITOCARRIER"/>
</dbReference>
<dbReference type="Pfam" id="PF00153">
    <property type="entry name" value="Mito_carr"/>
    <property type="match status" value="3"/>
</dbReference>
<dbReference type="Gene3D" id="1.50.40.10">
    <property type="entry name" value="Mitochondrial carrier domain"/>
    <property type="match status" value="1"/>
</dbReference>
<comment type="similarity">
    <text evidence="9">Belongs to the mitochondrial carrier (TC 2.A.29) family.</text>
</comment>